<feature type="compositionally biased region" description="Basic and acidic residues" evidence="12">
    <location>
        <begin position="628"/>
        <end position="641"/>
    </location>
</feature>
<dbReference type="InterPro" id="IPR044901">
    <property type="entry name" value="Trehalose_TreZ_E-set_sf"/>
</dbReference>
<sequence>MSEELFQLRVWAPYAHRQVEVLTEGKRYPMRPETNDARHSAKTANDPAETANHTAETANHSTKTANHTAETYEPGWWVCETGFPAGTRYQFSLDGGMPLPDPRSRRQPEGAHGPSEIVDTAQFEFSDFAGVDPLGKVFYELHIGTFTPEGTFAAAAEKLPYLRDLGVDVVELLPIQPVPGRWNWGYDGVDLYAVTENYGGPAGFAAFVEAAHQAGLAVCLDVVYNHFGADGNYIGQFGPYFTETHHTPWGAALNFDGPESGPVRRFFIENAVQWARDYRVDMFRLDAVHAIIDDSPRHILAELSDALKAFGKTAGRTIGLIAESDINDPAMVESTARGGYGMDIQWTDDIHHALHVASTGETQGYYADFGEPGALEKALRHVFVHDGVYSTFRKKLWGQPVPETTDSRRFLIYTENHDQVGNRATGDRRTATISPGAAAAADAVAALSPFSYMLFQGQEWAASSPFQFFTDHGPELAPKVVQGRIEEFKDWDWQALTPAVPSPQEESTFYASQLNWEEAERGEHAKYLRITRELLRLRREVPDFANANRADSEIVRLGRAGYYRRGNSYIVFNFVGPATVTLPGTLCLPATVPLPTTDFLAPEPGHDLTEAPTRGADDSAGTESESMEAEREGSGRGEFRHANSGNPGSGHAACGRPGSSHADSNREVLELALAWDKPEIIPIPTTQVTPVTNTGIQGKMVENGPAPNATLPHRPVESGLAATDTDITGWQVHLYRPGFAVFVPARSGRKPMNLGHPR</sequence>
<dbReference type="EMBL" id="FNAU01000005">
    <property type="protein sequence ID" value="SDE27598.1"/>
    <property type="molecule type" value="Genomic_DNA"/>
</dbReference>
<dbReference type="InterPro" id="IPR012768">
    <property type="entry name" value="Trehalose_TreZ"/>
</dbReference>
<dbReference type="Proteomes" id="UP001273799">
    <property type="component" value="Unassembled WGS sequence"/>
</dbReference>
<feature type="compositionally biased region" description="Low complexity" evidence="12">
    <location>
        <begin position="48"/>
        <end position="62"/>
    </location>
</feature>
<dbReference type="RefSeq" id="WP_256332515.1">
    <property type="nucleotide sequence ID" value="NZ_FNAU01000005.1"/>
</dbReference>
<dbReference type="GO" id="GO:0005737">
    <property type="term" value="C:cytoplasm"/>
    <property type="evidence" value="ECO:0007669"/>
    <property type="project" value="UniProtKB-SubCell"/>
</dbReference>
<evidence type="ECO:0000256" key="10">
    <source>
        <dbReference type="ARBA" id="ARBA00034013"/>
    </source>
</evidence>
<dbReference type="InterPro" id="IPR014756">
    <property type="entry name" value="Ig_E-set"/>
</dbReference>
<dbReference type="GO" id="GO:0033942">
    <property type="term" value="F:4-alpha-D-(1-&gt;4)-alpha-D-glucanotrehalose trehalohydrolase activity"/>
    <property type="evidence" value="ECO:0007669"/>
    <property type="project" value="UniProtKB-EC"/>
</dbReference>
<organism evidence="15 16">
    <name type="scientific">Actinobaculum suis</name>
    <dbReference type="NCBI Taxonomy" id="1657"/>
    <lineage>
        <taxon>Bacteria</taxon>
        <taxon>Bacillati</taxon>
        <taxon>Actinomycetota</taxon>
        <taxon>Actinomycetes</taxon>
        <taxon>Actinomycetales</taxon>
        <taxon>Actinomycetaceae</taxon>
        <taxon>Actinobaculum</taxon>
    </lineage>
</organism>
<proteinExistence type="inferred from homology"/>
<dbReference type="PANTHER" id="PTHR43651">
    <property type="entry name" value="1,4-ALPHA-GLUCAN-BRANCHING ENZYME"/>
    <property type="match status" value="1"/>
</dbReference>
<comment type="catalytic activity">
    <reaction evidence="10">
        <text>hydrolysis of (1-&gt;4)-alpha-D-glucosidic linkage in 4-alpha-D-[(1-&gt;4)-alpha-D-glucanosyl]n trehalose to yield trehalose and (1-&gt;4)-alpha-D-glucan.</text>
        <dbReference type="EC" id="3.2.1.141"/>
    </reaction>
</comment>
<dbReference type="EC" id="3.2.1.141" evidence="4 11"/>
<comment type="similarity">
    <text evidence="3">Belongs to the glycosyl hydrolase 13 family.</text>
</comment>
<keyword evidence="9" id="KW-0326">Glycosidase</keyword>
<dbReference type="SUPFAM" id="SSF51445">
    <property type="entry name" value="(Trans)glycosidases"/>
    <property type="match status" value="1"/>
</dbReference>
<dbReference type="GO" id="GO:0005992">
    <property type="term" value="P:trehalose biosynthetic process"/>
    <property type="evidence" value="ECO:0007669"/>
    <property type="project" value="UniProtKB-UniRule"/>
</dbReference>
<dbReference type="CDD" id="cd02853">
    <property type="entry name" value="E_set_MTHase_like_N"/>
    <property type="match status" value="1"/>
</dbReference>
<dbReference type="Gene3D" id="1.10.10.760">
    <property type="entry name" value="E-set domains of sugar-utilizing enzymes"/>
    <property type="match status" value="1"/>
</dbReference>
<evidence type="ECO:0000256" key="11">
    <source>
        <dbReference type="NCBIfam" id="TIGR02402"/>
    </source>
</evidence>
<dbReference type="PANTHER" id="PTHR43651:SF11">
    <property type="entry name" value="MALTO-OLIGOSYLTREHALOSE TREHALOHYDROLASE"/>
    <property type="match status" value="1"/>
</dbReference>
<dbReference type="InterPro" id="IPR017853">
    <property type="entry name" value="GH"/>
</dbReference>
<dbReference type="SUPFAM" id="SSF81296">
    <property type="entry name" value="E set domains"/>
    <property type="match status" value="1"/>
</dbReference>
<feature type="region of interest" description="Disordered" evidence="12">
    <location>
        <begin position="598"/>
        <end position="663"/>
    </location>
</feature>
<reference evidence="14" key="3">
    <citation type="submission" date="2023-10" db="EMBL/GenBank/DDBJ databases">
        <title>Whole Genome based description of the genera Actinobaculum and Actinotignum reveals a complex phylogenetic relationship within the species included in the genus Actinotignum.</title>
        <authorList>
            <person name="Jensen C.S."/>
            <person name="Dargis R."/>
            <person name="Kemp M."/>
            <person name="Christensen J.J."/>
        </authorList>
    </citation>
    <scope>NUCLEOTIDE SEQUENCE</scope>
    <source>
        <strain evidence="14">Actinobaculum_suis_CCUG19206T</strain>
    </source>
</reference>
<dbReference type="EMBL" id="JAWNFU010000004">
    <property type="protein sequence ID" value="MDY5153754.1"/>
    <property type="molecule type" value="Genomic_DNA"/>
</dbReference>
<evidence type="ECO:0000256" key="9">
    <source>
        <dbReference type="ARBA" id="ARBA00023295"/>
    </source>
</evidence>
<dbReference type="Proteomes" id="UP000182744">
    <property type="component" value="Unassembled WGS sequence"/>
</dbReference>
<dbReference type="Gene3D" id="2.60.40.10">
    <property type="entry name" value="Immunoglobulins"/>
    <property type="match status" value="1"/>
</dbReference>
<dbReference type="UniPathway" id="UPA00299"/>
<evidence type="ECO:0000259" key="13">
    <source>
        <dbReference type="SMART" id="SM00642"/>
    </source>
</evidence>
<keyword evidence="8" id="KW-0119">Carbohydrate metabolism</keyword>
<dbReference type="InterPro" id="IPR013783">
    <property type="entry name" value="Ig-like_fold"/>
</dbReference>
<keyword evidence="7 15" id="KW-0378">Hydrolase</keyword>
<evidence type="ECO:0000256" key="7">
    <source>
        <dbReference type="ARBA" id="ARBA00022801"/>
    </source>
</evidence>
<evidence type="ECO:0000256" key="8">
    <source>
        <dbReference type="ARBA" id="ARBA00023277"/>
    </source>
</evidence>
<evidence type="ECO:0000256" key="5">
    <source>
        <dbReference type="ARBA" id="ARBA00015938"/>
    </source>
</evidence>
<comment type="pathway">
    <text evidence="2">Glycan biosynthesis; trehalose biosynthesis.</text>
</comment>
<keyword evidence="6" id="KW-0963">Cytoplasm</keyword>
<keyword evidence="16" id="KW-1185">Reference proteome</keyword>
<feature type="region of interest" description="Disordered" evidence="12">
    <location>
        <begin position="94"/>
        <end position="114"/>
    </location>
</feature>
<evidence type="ECO:0000256" key="12">
    <source>
        <dbReference type="SAM" id="MobiDB-lite"/>
    </source>
</evidence>
<evidence type="ECO:0000256" key="3">
    <source>
        <dbReference type="ARBA" id="ARBA00008061"/>
    </source>
</evidence>
<reference evidence="15" key="2">
    <citation type="submission" date="2016-10" db="EMBL/GenBank/DDBJ databases">
        <authorList>
            <person name="de Groot N.N."/>
        </authorList>
    </citation>
    <scope>NUCLEOTIDE SEQUENCE [LARGE SCALE GENOMIC DNA]</scope>
    <source>
        <strain evidence="15">DSM 20639</strain>
    </source>
</reference>
<reference evidence="16" key="1">
    <citation type="submission" date="2016-10" db="EMBL/GenBank/DDBJ databases">
        <authorList>
            <person name="Varghese N."/>
        </authorList>
    </citation>
    <scope>NUCLEOTIDE SEQUENCE [LARGE SCALE GENOMIC DNA]</scope>
    <source>
        <strain evidence="16">DSM 20639</strain>
    </source>
</reference>
<dbReference type="AlphaFoldDB" id="A0A1G7BKI1"/>
<dbReference type="InterPro" id="IPR006047">
    <property type="entry name" value="GH13_cat_dom"/>
</dbReference>
<evidence type="ECO:0000256" key="6">
    <source>
        <dbReference type="ARBA" id="ARBA00022490"/>
    </source>
</evidence>
<name>A0A1G7BKI1_9ACTO</name>
<evidence type="ECO:0000256" key="4">
    <source>
        <dbReference type="ARBA" id="ARBA00012268"/>
    </source>
</evidence>
<gene>
    <name evidence="14" type="primary">treZ</name>
    <name evidence="14" type="ORF">R6G71_06840</name>
    <name evidence="15" type="ORF">SAMN05421878_10544</name>
</gene>
<evidence type="ECO:0000313" key="16">
    <source>
        <dbReference type="Proteomes" id="UP000182744"/>
    </source>
</evidence>
<dbReference type="CDD" id="cd11325">
    <property type="entry name" value="AmyAc_GTHase"/>
    <property type="match status" value="1"/>
</dbReference>
<dbReference type="NCBIfam" id="TIGR02402">
    <property type="entry name" value="trehalose_TreZ"/>
    <property type="match status" value="1"/>
</dbReference>
<dbReference type="Pfam" id="PF00128">
    <property type="entry name" value="Alpha-amylase"/>
    <property type="match status" value="1"/>
</dbReference>
<dbReference type="Gene3D" id="3.20.20.80">
    <property type="entry name" value="Glycosidases"/>
    <property type="match status" value="1"/>
</dbReference>
<comment type="subcellular location">
    <subcellularLocation>
        <location evidence="1">Cytoplasm</location>
    </subcellularLocation>
</comment>
<evidence type="ECO:0000256" key="2">
    <source>
        <dbReference type="ARBA" id="ARBA00005199"/>
    </source>
</evidence>
<evidence type="ECO:0000313" key="15">
    <source>
        <dbReference type="EMBL" id="SDE27598.1"/>
    </source>
</evidence>
<feature type="region of interest" description="Disordered" evidence="12">
    <location>
        <begin position="29"/>
        <end position="66"/>
    </location>
</feature>
<dbReference type="SMART" id="SM00642">
    <property type="entry name" value="Aamy"/>
    <property type="match status" value="1"/>
</dbReference>
<accession>A0A1G7BKI1</accession>
<protein>
    <recommendedName>
        <fullName evidence="5 11">Malto-oligosyltrehalose trehalohydrolase</fullName>
        <ecNumber evidence="4 11">3.2.1.141</ecNumber>
    </recommendedName>
</protein>
<evidence type="ECO:0000256" key="1">
    <source>
        <dbReference type="ARBA" id="ARBA00004496"/>
    </source>
</evidence>
<feature type="domain" description="Glycosyl hydrolase family 13 catalytic" evidence="13">
    <location>
        <begin position="140"/>
        <end position="484"/>
    </location>
</feature>
<evidence type="ECO:0000313" key="14">
    <source>
        <dbReference type="EMBL" id="MDY5153754.1"/>
    </source>
</evidence>